<evidence type="ECO:0000256" key="2">
    <source>
        <dbReference type="ARBA" id="ARBA00023015"/>
    </source>
</evidence>
<feature type="domain" description="RNA polymerase sigma factor 70 region 4 type 2" evidence="6">
    <location>
        <begin position="103"/>
        <end position="155"/>
    </location>
</feature>
<dbReference type="Pfam" id="PF08281">
    <property type="entry name" value="Sigma70_r4_2"/>
    <property type="match status" value="1"/>
</dbReference>
<evidence type="ECO:0000259" key="5">
    <source>
        <dbReference type="Pfam" id="PF04542"/>
    </source>
</evidence>
<reference evidence="7 8" key="1">
    <citation type="submission" date="2020-04" db="EMBL/GenBank/DDBJ databases">
        <authorList>
            <person name="De Canck E."/>
        </authorList>
    </citation>
    <scope>NUCLEOTIDE SEQUENCE [LARGE SCALE GENOMIC DNA]</scope>
    <source>
        <strain evidence="7 8">LMG 3431</strain>
    </source>
</reference>
<evidence type="ECO:0000256" key="1">
    <source>
        <dbReference type="ARBA" id="ARBA00010641"/>
    </source>
</evidence>
<accession>A0A6S6Z064</accession>
<dbReference type="InterPro" id="IPR013325">
    <property type="entry name" value="RNA_pol_sigma_r2"/>
</dbReference>
<evidence type="ECO:0000313" key="7">
    <source>
        <dbReference type="EMBL" id="CAB3653942.1"/>
    </source>
</evidence>
<feature type="domain" description="RNA polymerase sigma-70 region 2" evidence="5">
    <location>
        <begin position="7"/>
        <end position="72"/>
    </location>
</feature>
<keyword evidence="8" id="KW-1185">Reference proteome</keyword>
<dbReference type="InterPro" id="IPR013324">
    <property type="entry name" value="RNA_pol_sigma_r3/r4-like"/>
</dbReference>
<dbReference type="GO" id="GO:0016987">
    <property type="term" value="F:sigma factor activity"/>
    <property type="evidence" value="ECO:0007669"/>
    <property type="project" value="UniProtKB-KW"/>
</dbReference>
<dbReference type="Pfam" id="PF04542">
    <property type="entry name" value="Sigma70_r2"/>
    <property type="match status" value="1"/>
</dbReference>
<evidence type="ECO:0000256" key="3">
    <source>
        <dbReference type="ARBA" id="ARBA00023082"/>
    </source>
</evidence>
<dbReference type="GO" id="GO:0006352">
    <property type="term" value="P:DNA-templated transcription initiation"/>
    <property type="evidence" value="ECO:0007669"/>
    <property type="project" value="InterPro"/>
</dbReference>
<dbReference type="SUPFAM" id="SSF88659">
    <property type="entry name" value="Sigma3 and sigma4 domains of RNA polymerase sigma factors"/>
    <property type="match status" value="1"/>
</dbReference>
<evidence type="ECO:0000313" key="8">
    <source>
        <dbReference type="Proteomes" id="UP000494108"/>
    </source>
</evidence>
<protein>
    <submittedName>
        <fullName evidence="7">Putative RNA polymerase sigma factor FecI</fullName>
    </submittedName>
</protein>
<dbReference type="RefSeq" id="WP_175175264.1">
    <property type="nucleotide sequence ID" value="NZ_CADIJX010000003.1"/>
</dbReference>
<comment type="similarity">
    <text evidence="1">Belongs to the sigma-70 factor family. ECF subfamily.</text>
</comment>
<evidence type="ECO:0000256" key="4">
    <source>
        <dbReference type="ARBA" id="ARBA00023163"/>
    </source>
</evidence>
<dbReference type="AlphaFoldDB" id="A0A6S6Z064"/>
<dbReference type="Proteomes" id="UP000494108">
    <property type="component" value="Unassembled WGS sequence"/>
</dbReference>
<keyword evidence="3" id="KW-0731">Sigma factor</keyword>
<dbReference type="PANTHER" id="PTHR43133:SF63">
    <property type="entry name" value="RNA POLYMERASE SIGMA FACTOR FECI-RELATED"/>
    <property type="match status" value="1"/>
</dbReference>
<dbReference type="PANTHER" id="PTHR43133">
    <property type="entry name" value="RNA POLYMERASE ECF-TYPE SIGMA FACTO"/>
    <property type="match status" value="1"/>
</dbReference>
<dbReference type="InterPro" id="IPR007627">
    <property type="entry name" value="RNA_pol_sigma70_r2"/>
</dbReference>
<dbReference type="SUPFAM" id="SSF88946">
    <property type="entry name" value="Sigma2 domain of RNA polymerase sigma factors"/>
    <property type="match status" value="1"/>
</dbReference>
<name>A0A6S6Z064_9BURK</name>
<proteinExistence type="inferred from homology"/>
<dbReference type="InterPro" id="IPR014284">
    <property type="entry name" value="RNA_pol_sigma-70_dom"/>
</dbReference>
<dbReference type="Gene3D" id="1.10.1740.10">
    <property type="match status" value="1"/>
</dbReference>
<sequence>MRKISDLYAGHHSWLKGWLRKRMGDSDTAADLAQDTFVRVLSKPPEGDLAEPRAYLTVIAKGLVSNWYRRRAIENAYLEELASRPEAYSVSPEERALMLEALFEIDAMLEKLPAKAREAFLLSQLEELPYSEIAQRLNISLSTVKRYIVLGFAQCLATMA</sequence>
<dbReference type="EMBL" id="CADIJX010000003">
    <property type="protein sequence ID" value="CAB3653942.1"/>
    <property type="molecule type" value="Genomic_DNA"/>
</dbReference>
<dbReference type="InterPro" id="IPR036388">
    <property type="entry name" value="WH-like_DNA-bd_sf"/>
</dbReference>
<keyword evidence="4" id="KW-0804">Transcription</keyword>
<dbReference type="InterPro" id="IPR013249">
    <property type="entry name" value="RNA_pol_sigma70_r4_t2"/>
</dbReference>
<dbReference type="GO" id="GO:0003677">
    <property type="term" value="F:DNA binding"/>
    <property type="evidence" value="ECO:0007669"/>
    <property type="project" value="InterPro"/>
</dbReference>
<gene>
    <name evidence="7" type="primary">fecI_9</name>
    <name evidence="7" type="ORF">LMG3431_02999</name>
</gene>
<dbReference type="InterPro" id="IPR039425">
    <property type="entry name" value="RNA_pol_sigma-70-like"/>
</dbReference>
<dbReference type="Gene3D" id="1.10.10.10">
    <property type="entry name" value="Winged helix-like DNA-binding domain superfamily/Winged helix DNA-binding domain"/>
    <property type="match status" value="1"/>
</dbReference>
<evidence type="ECO:0000259" key="6">
    <source>
        <dbReference type="Pfam" id="PF08281"/>
    </source>
</evidence>
<dbReference type="NCBIfam" id="TIGR02937">
    <property type="entry name" value="sigma70-ECF"/>
    <property type="match status" value="1"/>
</dbReference>
<keyword evidence="2" id="KW-0805">Transcription regulation</keyword>
<dbReference type="CDD" id="cd06171">
    <property type="entry name" value="Sigma70_r4"/>
    <property type="match status" value="1"/>
</dbReference>
<organism evidence="7 8">
    <name type="scientific">Achromobacter pestifer</name>
    <dbReference type="NCBI Taxonomy" id="1353889"/>
    <lineage>
        <taxon>Bacteria</taxon>
        <taxon>Pseudomonadati</taxon>
        <taxon>Pseudomonadota</taxon>
        <taxon>Betaproteobacteria</taxon>
        <taxon>Burkholderiales</taxon>
        <taxon>Alcaligenaceae</taxon>
        <taxon>Achromobacter</taxon>
    </lineage>
</organism>